<dbReference type="PANTHER" id="PTHR11360:SF238">
    <property type="entry name" value="SD10469P"/>
    <property type="match status" value="1"/>
</dbReference>
<dbReference type="AlphaFoldDB" id="A0AAN9YBP4"/>
<dbReference type="Gene3D" id="1.20.1250.20">
    <property type="entry name" value="MFS general substrate transporter like domains"/>
    <property type="match status" value="2"/>
</dbReference>
<dbReference type="InterPro" id="IPR036259">
    <property type="entry name" value="MFS_trans_sf"/>
</dbReference>
<feature type="transmembrane region" description="Helical" evidence="2">
    <location>
        <begin position="78"/>
        <end position="98"/>
    </location>
</feature>
<protein>
    <submittedName>
        <fullName evidence="3">Uncharacterized protein</fullName>
    </submittedName>
</protein>
<feature type="transmembrane region" description="Helical" evidence="2">
    <location>
        <begin position="647"/>
        <end position="669"/>
    </location>
</feature>
<reference evidence="3 4" key="1">
    <citation type="submission" date="2024-03" db="EMBL/GenBank/DDBJ databases">
        <title>Adaptation during the transition from Ophiocordyceps entomopathogen to insect associate is accompanied by gene loss and intensified selection.</title>
        <authorList>
            <person name="Ward C.M."/>
            <person name="Onetto C.A."/>
            <person name="Borneman A.R."/>
        </authorList>
    </citation>
    <scope>NUCLEOTIDE SEQUENCE [LARGE SCALE GENOMIC DNA]</scope>
    <source>
        <strain evidence="3">AWRI1</strain>
        <tissue evidence="3">Single Adult Female</tissue>
    </source>
</reference>
<name>A0AAN9YBP4_9HEMI</name>
<organism evidence="3 4">
    <name type="scientific">Parthenolecanium corni</name>
    <dbReference type="NCBI Taxonomy" id="536013"/>
    <lineage>
        <taxon>Eukaryota</taxon>
        <taxon>Metazoa</taxon>
        <taxon>Ecdysozoa</taxon>
        <taxon>Arthropoda</taxon>
        <taxon>Hexapoda</taxon>
        <taxon>Insecta</taxon>
        <taxon>Pterygota</taxon>
        <taxon>Neoptera</taxon>
        <taxon>Paraneoptera</taxon>
        <taxon>Hemiptera</taxon>
        <taxon>Sternorrhyncha</taxon>
        <taxon>Coccoidea</taxon>
        <taxon>Coccidae</taxon>
        <taxon>Parthenolecanium</taxon>
    </lineage>
</organism>
<feature type="transmembrane region" description="Helical" evidence="2">
    <location>
        <begin position="147"/>
        <end position="166"/>
    </location>
</feature>
<feature type="transmembrane region" description="Helical" evidence="2">
    <location>
        <begin position="590"/>
        <end position="610"/>
    </location>
</feature>
<sequence>MDAANGKTVHMGHMNGSVNGKYRDEGATSREEQSGEDKSYCKGSPTSSTATRTAGNDDGCAPTATVPTNVAVPPDGGWGWIVVIASFLCNLVVDGIIYSFGMFSTAIGQSVGASKAKVALIGSLLSGSYLIAGPFTSALANRYGFRSVTITGAVLASTGFFASSWINDIQLLYVTYGIIGGIGFGMIFVPAVIVIGFYFEKWRALATGIAVCGSGIGTFIMAPLSTWLIKTYSWQGALMIQAGFILNCAVFGLLFRPLEQMQVQVPVNKVTTTVSDNENPAKDKKLPLLLKTKMLRDLKGKSESSFSIYEEVGLIVDHSDHLKDPYFSGNANYPTASQILQLEVIPDQEDERCEEAMHRRSRSHSGGMVTVDDGCTTDDEPALGTLRTHRSTSRQMAMSNHELNTNPRASPRPSLGSRGRNKSVSPVRQKRNSLVPETRILLDRKYSLQPSTNRSQSFSVSNTTLANGTKAPIVRRNTEMGNRPLYRDDIFFNSNLKRLSQYNSQTSSLNYTMSVTRLPTYNDILEEKKKKFTIFPEAVRRALATMLDFSLLKSITFIILGISGFFTAMGMYTPFMYITERAERMETEGAIWLMPVLGIANTIGRVGFGVISSIPRTNAIQINNISLTICGLGTALSGLSSTASYQFGYACLFGTTLACFSSLRTIIVVELLGLEKLTNAFGLLLLFQGVAAIMGPPLAGYIVDLTKEYEYSFYASGAFIILSAVICYPIEVISRWENNHKSKRTKSSK</sequence>
<evidence type="ECO:0000256" key="2">
    <source>
        <dbReference type="SAM" id="Phobius"/>
    </source>
</evidence>
<keyword evidence="4" id="KW-1185">Reference proteome</keyword>
<evidence type="ECO:0000256" key="1">
    <source>
        <dbReference type="SAM" id="MobiDB-lite"/>
    </source>
</evidence>
<comment type="caution">
    <text evidence="3">The sequence shown here is derived from an EMBL/GenBank/DDBJ whole genome shotgun (WGS) entry which is preliminary data.</text>
</comment>
<dbReference type="Proteomes" id="UP001367676">
    <property type="component" value="Unassembled WGS sequence"/>
</dbReference>
<evidence type="ECO:0000313" key="3">
    <source>
        <dbReference type="EMBL" id="KAK7605462.1"/>
    </source>
</evidence>
<feature type="transmembrane region" description="Helical" evidence="2">
    <location>
        <begin position="622"/>
        <end position="641"/>
    </location>
</feature>
<feature type="compositionally biased region" description="Basic and acidic residues" evidence="1">
    <location>
        <begin position="21"/>
        <end position="40"/>
    </location>
</feature>
<feature type="region of interest" description="Disordered" evidence="1">
    <location>
        <begin position="357"/>
        <end position="438"/>
    </location>
</feature>
<feature type="transmembrane region" description="Helical" evidence="2">
    <location>
        <begin position="681"/>
        <end position="699"/>
    </location>
</feature>
<feature type="region of interest" description="Disordered" evidence="1">
    <location>
        <begin position="1"/>
        <end position="60"/>
    </location>
</feature>
<keyword evidence="2" id="KW-0812">Transmembrane</keyword>
<gene>
    <name evidence="3" type="ORF">V9T40_007320</name>
</gene>
<feature type="transmembrane region" description="Helical" evidence="2">
    <location>
        <begin position="205"/>
        <end position="228"/>
    </location>
</feature>
<dbReference type="InterPro" id="IPR050327">
    <property type="entry name" value="Proton-linked_MCT"/>
</dbReference>
<feature type="compositionally biased region" description="Polar residues" evidence="1">
    <location>
        <begin position="393"/>
        <end position="408"/>
    </location>
</feature>
<feature type="transmembrane region" description="Helical" evidence="2">
    <location>
        <begin position="555"/>
        <end position="578"/>
    </location>
</feature>
<feature type="transmembrane region" description="Helical" evidence="2">
    <location>
        <begin position="118"/>
        <end position="140"/>
    </location>
</feature>
<feature type="compositionally biased region" description="Polar residues" evidence="1">
    <location>
        <begin position="44"/>
        <end position="54"/>
    </location>
</feature>
<dbReference type="EMBL" id="JBBCAQ010000002">
    <property type="protein sequence ID" value="KAK7605462.1"/>
    <property type="molecule type" value="Genomic_DNA"/>
</dbReference>
<dbReference type="PANTHER" id="PTHR11360">
    <property type="entry name" value="MONOCARBOXYLATE TRANSPORTER"/>
    <property type="match status" value="1"/>
</dbReference>
<dbReference type="Pfam" id="PF07690">
    <property type="entry name" value="MFS_1"/>
    <property type="match status" value="2"/>
</dbReference>
<feature type="transmembrane region" description="Helical" evidence="2">
    <location>
        <begin position="234"/>
        <end position="255"/>
    </location>
</feature>
<dbReference type="GO" id="GO:0008028">
    <property type="term" value="F:monocarboxylic acid transmembrane transporter activity"/>
    <property type="evidence" value="ECO:0007669"/>
    <property type="project" value="TreeGrafter"/>
</dbReference>
<evidence type="ECO:0000313" key="4">
    <source>
        <dbReference type="Proteomes" id="UP001367676"/>
    </source>
</evidence>
<dbReference type="InterPro" id="IPR011701">
    <property type="entry name" value="MFS"/>
</dbReference>
<proteinExistence type="predicted"/>
<feature type="transmembrane region" description="Helical" evidence="2">
    <location>
        <begin position="172"/>
        <end position="198"/>
    </location>
</feature>
<keyword evidence="2" id="KW-1133">Transmembrane helix</keyword>
<feature type="transmembrane region" description="Helical" evidence="2">
    <location>
        <begin position="711"/>
        <end position="734"/>
    </location>
</feature>
<accession>A0AAN9YBP4</accession>
<keyword evidence="2" id="KW-0472">Membrane</keyword>
<dbReference type="SUPFAM" id="SSF103473">
    <property type="entry name" value="MFS general substrate transporter"/>
    <property type="match status" value="1"/>
</dbReference>